<protein>
    <submittedName>
        <fullName evidence="4">NUDIX domain-containing protein</fullName>
    </submittedName>
</protein>
<dbReference type="Pfam" id="PF00293">
    <property type="entry name" value="NUDIX"/>
    <property type="match status" value="1"/>
</dbReference>
<dbReference type="EMBL" id="JAUTIX010000007">
    <property type="protein sequence ID" value="MDP0399758.1"/>
    <property type="molecule type" value="Genomic_DNA"/>
</dbReference>
<feature type="domain" description="Nudix hydrolase" evidence="3">
    <location>
        <begin position="50"/>
        <end position="185"/>
    </location>
</feature>
<accession>A0AA90SMY0</accession>
<comment type="cofactor">
    <cofactor evidence="1">
        <name>Mg(2+)</name>
        <dbReference type="ChEBI" id="CHEBI:18420"/>
    </cofactor>
</comment>
<dbReference type="AlphaFoldDB" id="A0AA90SMY0"/>
<sequence length="209" mass="22929">MSNALAEIAAEVARINPLDELEVRHQRETLEWLGVTADVFRRIADPVAPVRHLVSYFLVVDPHGGVVLLGDHVKANLWLPSGGHVEPGEHPADTVVRECREELGIDAVFHSAVGRHPLFITITDTAGASNVHNDVSLWFVLGHARDTVLAVDPREYRSVRWWSPSAIHREDPALFDPHMRRMLSKLDAAGITRATGTVGGTAPSPMEPS</sequence>
<evidence type="ECO:0000313" key="5">
    <source>
        <dbReference type="Proteomes" id="UP001178281"/>
    </source>
</evidence>
<dbReference type="Gene3D" id="3.90.79.10">
    <property type="entry name" value="Nucleoside Triphosphate Pyrophosphohydrolase"/>
    <property type="match status" value="1"/>
</dbReference>
<dbReference type="Proteomes" id="UP001178281">
    <property type="component" value="Unassembled WGS sequence"/>
</dbReference>
<dbReference type="InterPro" id="IPR000086">
    <property type="entry name" value="NUDIX_hydrolase_dom"/>
</dbReference>
<gene>
    <name evidence="4" type="ORF">Q7X28_17695</name>
</gene>
<keyword evidence="5" id="KW-1185">Reference proteome</keyword>
<evidence type="ECO:0000256" key="1">
    <source>
        <dbReference type="ARBA" id="ARBA00001946"/>
    </source>
</evidence>
<keyword evidence="2" id="KW-0378">Hydrolase</keyword>
<dbReference type="CDD" id="cd03674">
    <property type="entry name" value="NUDIX_Hydrolase"/>
    <property type="match status" value="1"/>
</dbReference>
<evidence type="ECO:0000313" key="4">
    <source>
        <dbReference type="EMBL" id="MDP0399758.1"/>
    </source>
</evidence>
<evidence type="ECO:0000256" key="2">
    <source>
        <dbReference type="ARBA" id="ARBA00022801"/>
    </source>
</evidence>
<dbReference type="RefSeq" id="WP_305112305.1">
    <property type="nucleotide sequence ID" value="NZ_JAUTIX010000007.1"/>
</dbReference>
<dbReference type="GO" id="GO:0016787">
    <property type="term" value="F:hydrolase activity"/>
    <property type="evidence" value="ECO:0007669"/>
    <property type="project" value="UniProtKB-KW"/>
</dbReference>
<organism evidence="4 5">
    <name type="scientific">Tsukamurella strandjordii</name>
    <dbReference type="NCBI Taxonomy" id="147577"/>
    <lineage>
        <taxon>Bacteria</taxon>
        <taxon>Bacillati</taxon>
        <taxon>Actinomycetota</taxon>
        <taxon>Actinomycetes</taxon>
        <taxon>Mycobacteriales</taxon>
        <taxon>Tsukamurellaceae</taxon>
        <taxon>Tsukamurella</taxon>
    </lineage>
</organism>
<dbReference type="PANTHER" id="PTHR43046:SF13">
    <property type="entry name" value="NUDIX HYDROLASE DOMAIN-CONTAINING PROTEIN"/>
    <property type="match status" value="1"/>
</dbReference>
<dbReference type="PANTHER" id="PTHR43046">
    <property type="entry name" value="GDP-MANNOSE MANNOSYL HYDROLASE"/>
    <property type="match status" value="1"/>
</dbReference>
<comment type="caution">
    <text evidence="4">The sequence shown here is derived from an EMBL/GenBank/DDBJ whole genome shotgun (WGS) entry which is preliminary data.</text>
</comment>
<dbReference type="InterPro" id="IPR015797">
    <property type="entry name" value="NUDIX_hydrolase-like_dom_sf"/>
</dbReference>
<dbReference type="SUPFAM" id="SSF55811">
    <property type="entry name" value="Nudix"/>
    <property type="match status" value="1"/>
</dbReference>
<dbReference type="PROSITE" id="PS51462">
    <property type="entry name" value="NUDIX"/>
    <property type="match status" value="1"/>
</dbReference>
<reference evidence="4" key="1">
    <citation type="submission" date="2023-08" db="EMBL/GenBank/DDBJ databases">
        <title>The draft genome of Tsukamurella strandjordii strain 050030.</title>
        <authorList>
            <person name="Zhao F."/>
            <person name="Feng Y."/>
            <person name="Zong Z."/>
        </authorList>
    </citation>
    <scope>NUCLEOTIDE SEQUENCE</scope>
    <source>
        <strain evidence="4">050030</strain>
    </source>
</reference>
<name>A0AA90SMY0_9ACTN</name>
<evidence type="ECO:0000259" key="3">
    <source>
        <dbReference type="PROSITE" id="PS51462"/>
    </source>
</evidence>
<proteinExistence type="predicted"/>